<proteinExistence type="predicted"/>
<dbReference type="PANTHER" id="PTHR43591">
    <property type="entry name" value="METHYLTRANSFERASE"/>
    <property type="match status" value="1"/>
</dbReference>
<dbReference type="OrthoDB" id="2013972at2759"/>
<reference evidence="2 3" key="1">
    <citation type="submission" date="2014-04" db="EMBL/GenBank/DDBJ databases">
        <authorList>
            <consortium name="DOE Joint Genome Institute"/>
            <person name="Kuo A."/>
            <person name="Kohler A."/>
            <person name="Nagy L.G."/>
            <person name="Floudas D."/>
            <person name="Copeland A."/>
            <person name="Barry K.W."/>
            <person name="Cichocki N."/>
            <person name="Veneault-Fourrey C."/>
            <person name="LaButti K."/>
            <person name="Lindquist E.A."/>
            <person name="Lipzen A."/>
            <person name="Lundell T."/>
            <person name="Morin E."/>
            <person name="Murat C."/>
            <person name="Sun H."/>
            <person name="Tunlid A."/>
            <person name="Henrissat B."/>
            <person name="Grigoriev I.V."/>
            <person name="Hibbett D.S."/>
            <person name="Martin F."/>
            <person name="Nordberg H.P."/>
            <person name="Cantor M.N."/>
            <person name="Hua S.X."/>
        </authorList>
    </citation>
    <scope>NUCLEOTIDE SEQUENCE [LARGE SCALE GENOMIC DNA]</scope>
    <source>
        <strain evidence="2 3">LaAM-08-1</strain>
    </source>
</reference>
<evidence type="ECO:0008006" key="4">
    <source>
        <dbReference type="Google" id="ProtNLM"/>
    </source>
</evidence>
<dbReference type="Proteomes" id="UP000054477">
    <property type="component" value="Unassembled WGS sequence"/>
</dbReference>
<evidence type="ECO:0000313" key="2">
    <source>
        <dbReference type="EMBL" id="KIK07352.1"/>
    </source>
</evidence>
<dbReference type="Gene3D" id="3.40.50.150">
    <property type="entry name" value="Vaccinia Virus protein VP39"/>
    <property type="match status" value="1"/>
</dbReference>
<evidence type="ECO:0000256" key="1">
    <source>
        <dbReference type="SAM" id="MobiDB-lite"/>
    </source>
</evidence>
<dbReference type="InterPro" id="IPR029063">
    <property type="entry name" value="SAM-dependent_MTases_sf"/>
</dbReference>
<evidence type="ECO:0000313" key="3">
    <source>
        <dbReference type="Proteomes" id="UP000054477"/>
    </source>
</evidence>
<dbReference type="STRING" id="1095629.A0A0C9YAQ9"/>
<dbReference type="CDD" id="cd02440">
    <property type="entry name" value="AdoMet_MTases"/>
    <property type="match status" value="1"/>
</dbReference>
<name>A0A0C9YAQ9_9AGAR</name>
<dbReference type="PANTHER" id="PTHR43591:SF24">
    <property type="entry name" value="2-METHOXY-6-POLYPRENYL-1,4-BENZOQUINOL METHYLASE, MITOCHONDRIAL"/>
    <property type="match status" value="1"/>
</dbReference>
<keyword evidence="3" id="KW-1185">Reference proteome</keyword>
<gene>
    <name evidence="2" type="ORF">K443DRAFT_673608</name>
</gene>
<organism evidence="2 3">
    <name type="scientific">Laccaria amethystina LaAM-08-1</name>
    <dbReference type="NCBI Taxonomy" id="1095629"/>
    <lineage>
        <taxon>Eukaryota</taxon>
        <taxon>Fungi</taxon>
        <taxon>Dikarya</taxon>
        <taxon>Basidiomycota</taxon>
        <taxon>Agaricomycotina</taxon>
        <taxon>Agaricomycetes</taxon>
        <taxon>Agaricomycetidae</taxon>
        <taxon>Agaricales</taxon>
        <taxon>Agaricineae</taxon>
        <taxon>Hydnangiaceae</taxon>
        <taxon>Laccaria</taxon>
    </lineage>
</organism>
<protein>
    <recommendedName>
        <fullName evidence="4">S-adenosyl-L-methionine-dependent methyltransferase</fullName>
    </recommendedName>
</protein>
<feature type="compositionally biased region" description="Polar residues" evidence="1">
    <location>
        <begin position="46"/>
        <end position="85"/>
    </location>
</feature>
<dbReference type="HOGENOM" id="CLU_010595_5_2_1"/>
<dbReference type="GO" id="GO:0008168">
    <property type="term" value="F:methyltransferase activity"/>
    <property type="evidence" value="ECO:0007669"/>
    <property type="project" value="TreeGrafter"/>
</dbReference>
<dbReference type="SUPFAM" id="SSF53335">
    <property type="entry name" value="S-adenosyl-L-methionine-dependent methyltransferases"/>
    <property type="match status" value="1"/>
</dbReference>
<feature type="region of interest" description="Disordered" evidence="1">
    <location>
        <begin position="16"/>
        <end position="85"/>
    </location>
</feature>
<dbReference type="EMBL" id="KN838548">
    <property type="protein sequence ID" value="KIK07352.1"/>
    <property type="molecule type" value="Genomic_DNA"/>
</dbReference>
<dbReference type="AlphaFoldDB" id="A0A0C9YAQ9"/>
<sequence length="397" mass="44190">MDRYISLQALNIAPVATSSSNSQTASPPHYFHQNPTEVMDSDTESEVLSTTSMPPFSATPSVTSSHTSYDAAATSTRSNSPVPSVISMTDSVRSQIYRSKYGREFNNFSDVYALPADEEEMNRLDQQHLIIVDVMGEKYPPPMADVMADDVPGERKACLDLGCGSGGWILDVARDFPNCNAVAVDLIPMQSLSMPPNLRSEVDDINLGLEHYYGDFNVVHVRLVSSGVKDYCRLVDQISHVLRPGGLIDLTEFDFHIYDGNGQRLELDTHQVGPPWWARWMTFVRVAVQQIGGHTDAATHLWDWVSNHPAFEQPVYREYWMPVCTGPSESDSQQRLSQRLSGDAMSFLTGTRALLLGSGLPEDLVTELVTNAEAEHHEAKIPQYTRMQCVYARKKSV</sequence>
<accession>A0A0C9YAQ9</accession>
<feature type="compositionally biased region" description="Polar residues" evidence="1">
    <location>
        <begin position="16"/>
        <end position="26"/>
    </location>
</feature>
<reference evidence="3" key="2">
    <citation type="submission" date="2015-01" db="EMBL/GenBank/DDBJ databases">
        <title>Evolutionary Origins and Diversification of the Mycorrhizal Mutualists.</title>
        <authorList>
            <consortium name="DOE Joint Genome Institute"/>
            <consortium name="Mycorrhizal Genomics Consortium"/>
            <person name="Kohler A."/>
            <person name="Kuo A."/>
            <person name="Nagy L.G."/>
            <person name="Floudas D."/>
            <person name="Copeland A."/>
            <person name="Barry K.W."/>
            <person name="Cichocki N."/>
            <person name="Veneault-Fourrey C."/>
            <person name="LaButti K."/>
            <person name="Lindquist E.A."/>
            <person name="Lipzen A."/>
            <person name="Lundell T."/>
            <person name="Morin E."/>
            <person name="Murat C."/>
            <person name="Riley R."/>
            <person name="Ohm R."/>
            <person name="Sun H."/>
            <person name="Tunlid A."/>
            <person name="Henrissat B."/>
            <person name="Grigoriev I.V."/>
            <person name="Hibbett D.S."/>
            <person name="Martin F."/>
        </authorList>
    </citation>
    <scope>NUCLEOTIDE SEQUENCE [LARGE SCALE GENOMIC DNA]</scope>
    <source>
        <strain evidence="3">LaAM-08-1</strain>
    </source>
</reference>
<dbReference type="Pfam" id="PF13489">
    <property type="entry name" value="Methyltransf_23"/>
    <property type="match status" value="1"/>
</dbReference>